<gene>
    <name evidence="7" type="primary">fecI_6</name>
    <name evidence="7" type="ORF">PSEMO_28270</name>
</gene>
<dbReference type="GO" id="GO:0003677">
    <property type="term" value="F:DNA binding"/>
    <property type="evidence" value="ECO:0007669"/>
    <property type="project" value="InterPro"/>
</dbReference>
<dbReference type="Proteomes" id="UP000186736">
    <property type="component" value="Unassembled WGS sequence"/>
</dbReference>
<feature type="domain" description="RNA polymerase sigma factor 70 region 4 type 2" evidence="6">
    <location>
        <begin position="110"/>
        <end position="162"/>
    </location>
</feature>
<protein>
    <submittedName>
        <fullName evidence="7">RNA polymerase sigma factor FecI</fullName>
    </submittedName>
</protein>
<dbReference type="Pfam" id="PF08281">
    <property type="entry name" value="Sigma70_r4_2"/>
    <property type="match status" value="1"/>
</dbReference>
<dbReference type="SUPFAM" id="SSF88946">
    <property type="entry name" value="Sigma2 domain of RNA polymerase sigma factors"/>
    <property type="match status" value="1"/>
</dbReference>
<keyword evidence="2" id="KW-0805">Transcription regulation</keyword>
<dbReference type="InterPro" id="IPR007627">
    <property type="entry name" value="RNA_pol_sigma70_r2"/>
</dbReference>
<comment type="caution">
    <text evidence="7">The sequence shown here is derived from an EMBL/GenBank/DDBJ whole genome shotgun (WGS) entry which is preliminary data.</text>
</comment>
<dbReference type="SUPFAM" id="SSF88659">
    <property type="entry name" value="Sigma3 and sigma4 domains of RNA polymerase sigma factors"/>
    <property type="match status" value="1"/>
</dbReference>
<sequence>MPPPPHHAPVQQLYRSHHAWLLGWLQRRVQNHCDAADLSQDTFVRLLCAPQPEPRLREPRAYLATIARRLLANLYRRRSLERAYLEALATLPEEEAPSAEHHAAILEALNAVEQVLARLSRKARQAFLLSQIEGHTQEEIAVLMAVNVRSVQRWLVQAYAECIVLASGGWA</sequence>
<dbReference type="OrthoDB" id="9797134at2"/>
<evidence type="ECO:0000256" key="3">
    <source>
        <dbReference type="ARBA" id="ARBA00023082"/>
    </source>
</evidence>
<feature type="domain" description="RNA polymerase sigma-70 region 2" evidence="5">
    <location>
        <begin position="13"/>
        <end position="79"/>
    </location>
</feature>
<dbReference type="InterPro" id="IPR013249">
    <property type="entry name" value="RNA_pol_sigma70_r4_t2"/>
</dbReference>
<evidence type="ECO:0000313" key="8">
    <source>
        <dbReference type="Proteomes" id="UP000186736"/>
    </source>
</evidence>
<dbReference type="Pfam" id="PF04542">
    <property type="entry name" value="Sigma70_r2"/>
    <property type="match status" value="1"/>
</dbReference>
<dbReference type="InterPro" id="IPR036388">
    <property type="entry name" value="WH-like_DNA-bd_sf"/>
</dbReference>
<dbReference type="RefSeq" id="WP_075803662.1">
    <property type="nucleotide sequence ID" value="NZ_MKZO01000025.1"/>
</dbReference>
<dbReference type="EMBL" id="MKZO01000025">
    <property type="protein sequence ID" value="OLS61925.1"/>
    <property type="molecule type" value="Genomic_DNA"/>
</dbReference>
<proteinExistence type="inferred from homology"/>
<dbReference type="Gene3D" id="1.10.1740.10">
    <property type="match status" value="1"/>
</dbReference>
<reference evidence="7 8" key="1">
    <citation type="submission" date="2016-10" db="EMBL/GenBank/DDBJ databases">
        <title>Genome Sequence of Pseudomonas putida GM4FR.</title>
        <authorList>
            <person name="Poehlein A."/>
            <person name="Wemheuer F."/>
            <person name="Hollensteiner J."/>
            <person name="Wemheuer B."/>
        </authorList>
    </citation>
    <scope>NUCLEOTIDE SEQUENCE [LARGE SCALE GENOMIC DNA]</scope>
    <source>
        <strain evidence="7 8">GM4FR</strain>
    </source>
</reference>
<evidence type="ECO:0000256" key="2">
    <source>
        <dbReference type="ARBA" id="ARBA00023015"/>
    </source>
</evidence>
<name>A0A1Q9R3J5_PSEPU</name>
<evidence type="ECO:0000256" key="1">
    <source>
        <dbReference type="ARBA" id="ARBA00010641"/>
    </source>
</evidence>
<evidence type="ECO:0000256" key="4">
    <source>
        <dbReference type="ARBA" id="ARBA00023163"/>
    </source>
</evidence>
<dbReference type="PANTHER" id="PTHR43133:SF63">
    <property type="entry name" value="RNA POLYMERASE SIGMA FACTOR FECI-RELATED"/>
    <property type="match status" value="1"/>
</dbReference>
<keyword evidence="3" id="KW-0731">Sigma factor</keyword>
<evidence type="ECO:0000313" key="7">
    <source>
        <dbReference type="EMBL" id="OLS61925.1"/>
    </source>
</evidence>
<dbReference type="InterPro" id="IPR014284">
    <property type="entry name" value="RNA_pol_sigma-70_dom"/>
</dbReference>
<dbReference type="Gene3D" id="1.10.10.10">
    <property type="entry name" value="Winged helix-like DNA-binding domain superfamily/Winged helix DNA-binding domain"/>
    <property type="match status" value="1"/>
</dbReference>
<dbReference type="InterPro" id="IPR013324">
    <property type="entry name" value="RNA_pol_sigma_r3/r4-like"/>
</dbReference>
<dbReference type="GO" id="GO:0006352">
    <property type="term" value="P:DNA-templated transcription initiation"/>
    <property type="evidence" value="ECO:0007669"/>
    <property type="project" value="InterPro"/>
</dbReference>
<keyword evidence="4" id="KW-0804">Transcription</keyword>
<dbReference type="InterPro" id="IPR039425">
    <property type="entry name" value="RNA_pol_sigma-70-like"/>
</dbReference>
<evidence type="ECO:0000259" key="5">
    <source>
        <dbReference type="Pfam" id="PF04542"/>
    </source>
</evidence>
<evidence type="ECO:0000259" key="6">
    <source>
        <dbReference type="Pfam" id="PF08281"/>
    </source>
</evidence>
<comment type="similarity">
    <text evidence="1">Belongs to the sigma-70 factor family. ECF subfamily.</text>
</comment>
<dbReference type="GO" id="GO:0016987">
    <property type="term" value="F:sigma factor activity"/>
    <property type="evidence" value="ECO:0007669"/>
    <property type="project" value="UniProtKB-KW"/>
</dbReference>
<dbReference type="NCBIfam" id="TIGR02937">
    <property type="entry name" value="sigma70-ECF"/>
    <property type="match status" value="1"/>
</dbReference>
<organism evidence="7 8">
    <name type="scientific">Pseudomonas putida</name>
    <name type="common">Arthrobacter siderocapsulatus</name>
    <dbReference type="NCBI Taxonomy" id="303"/>
    <lineage>
        <taxon>Bacteria</taxon>
        <taxon>Pseudomonadati</taxon>
        <taxon>Pseudomonadota</taxon>
        <taxon>Gammaproteobacteria</taxon>
        <taxon>Pseudomonadales</taxon>
        <taxon>Pseudomonadaceae</taxon>
        <taxon>Pseudomonas</taxon>
    </lineage>
</organism>
<dbReference type="InterPro" id="IPR013325">
    <property type="entry name" value="RNA_pol_sigma_r2"/>
</dbReference>
<dbReference type="PANTHER" id="PTHR43133">
    <property type="entry name" value="RNA POLYMERASE ECF-TYPE SIGMA FACTO"/>
    <property type="match status" value="1"/>
</dbReference>
<dbReference type="AlphaFoldDB" id="A0A1Q9R3J5"/>
<accession>A0A1Q9R3J5</accession>